<dbReference type="Gene3D" id="3.40.50.720">
    <property type="entry name" value="NAD(P)-binding Rossmann-like Domain"/>
    <property type="match status" value="1"/>
</dbReference>
<dbReference type="PANTHER" id="PTHR43249:SF1">
    <property type="entry name" value="D-GLUCOSIDE 3-DEHYDROGENASE"/>
    <property type="match status" value="1"/>
</dbReference>
<name>A0ABZ0IBP4_9GAMM</name>
<dbReference type="InterPro" id="IPR036291">
    <property type="entry name" value="NAD(P)-bd_dom_sf"/>
</dbReference>
<sequence length="317" mass="35330">MKNFALIGAAGYIAPRHMKAIKATQNSLVAALDPNDSVGIIDSYFPDADFFTEFERFDRHIDKKHRAHDGASVDFISIASPNYLHDSHMRFALRSGADAVCEKPLVLNPWNIDGLLELEKDTGQKVHTILQLRLHPGILALRDKVNAQPGDHKHDVDLTYITSRGHWYLQSWKGDEKKSGGIATNIGVHFYDMLQFVFGQLQSNVVHYSAPTKAAGYLEYAKARVRWFLSLDVNDVPEDVRAAGQRTFRSINVSGDEIEFSGGFTDLHTRSYEEILAGNGFGLEANRVAIETVADIRTASPQGRNGDYHPFLGLMDS</sequence>
<dbReference type="EMBL" id="CP136865">
    <property type="protein sequence ID" value="WOJ96937.1"/>
    <property type="molecule type" value="Genomic_DNA"/>
</dbReference>
<accession>A0ABZ0IBP4</accession>
<evidence type="ECO:0000313" key="4">
    <source>
        <dbReference type="Proteomes" id="UP001626549"/>
    </source>
</evidence>
<dbReference type="InterPro" id="IPR052515">
    <property type="entry name" value="Gfo/Idh/MocA_Oxidoreductase"/>
</dbReference>
<protein>
    <submittedName>
        <fullName evidence="3">Gfo/Idh/MocA family oxidoreductase</fullName>
    </submittedName>
</protein>
<evidence type="ECO:0000259" key="1">
    <source>
        <dbReference type="Pfam" id="PF01408"/>
    </source>
</evidence>
<gene>
    <name evidence="3" type="ORF">R0137_17095</name>
</gene>
<dbReference type="SUPFAM" id="SSF51735">
    <property type="entry name" value="NAD(P)-binding Rossmann-fold domains"/>
    <property type="match status" value="1"/>
</dbReference>
<proteinExistence type="predicted"/>
<dbReference type="Proteomes" id="UP001626549">
    <property type="component" value="Chromosome"/>
</dbReference>
<organism evidence="3 4">
    <name type="scientific">Congregibacter brevis</name>
    <dbReference type="NCBI Taxonomy" id="3081201"/>
    <lineage>
        <taxon>Bacteria</taxon>
        <taxon>Pseudomonadati</taxon>
        <taxon>Pseudomonadota</taxon>
        <taxon>Gammaproteobacteria</taxon>
        <taxon>Cellvibrionales</taxon>
        <taxon>Halieaceae</taxon>
        <taxon>Congregibacter</taxon>
    </lineage>
</organism>
<reference evidence="3 4" key="1">
    <citation type="submission" date="2023-10" db="EMBL/GenBank/DDBJ databases">
        <title>Two novel species belonging to the OM43/NOR5 clade.</title>
        <authorList>
            <person name="Park M."/>
        </authorList>
    </citation>
    <scope>NUCLEOTIDE SEQUENCE [LARGE SCALE GENOMIC DNA]</scope>
    <source>
        <strain evidence="3 4">IMCC45268</strain>
    </source>
</reference>
<dbReference type="InterPro" id="IPR000683">
    <property type="entry name" value="Gfo/Idh/MocA-like_OxRdtase_N"/>
</dbReference>
<evidence type="ECO:0000313" key="3">
    <source>
        <dbReference type="EMBL" id="WOJ96937.1"/>
    </source>
</evidence>
<feature type="domain" description="Gfo/Idh/MocA-like oxidoreductase C-terminal" evidence="2">
    <location>
        <begin position="155"/>
        <end position="228"/>
    </location>
</feature>
<keyword evidence="4" id="KW-1185">Reference proteome</keyword>
<dbReference type="RefSeq" id="WP_407327624.1">
    <property type="nucleotide sequence ID" value="NZ_CP136865.1"/>
</dbReference>
<dbReference type="Pfam" id="PF02894">
    <property type="entry name" value="GFO_IDH_MocA_C"/>
    <property type="match status" value="1"/>
</dbReference>
<dbReference type="InterPro" id="IPR004104">
    <property type="entry name" value="Gfo/Idh/MocA-like_OxRdtase_C"/>
</dbReference>
<feature type="domain" description="Gfo/Idh/MocA-like oxidoreductase N-terminal" evidence="1">
    <location>
        <begin position="3"/>
        <end position="127"/>
    </location>
</feature>
<dbReference type="Pfam" id="PF01408">
    <property type="entry name" value="GFO_IDH_MocA"/>
    <property type="match status" value="1"/>
</dbReference>
<evidence type="ECO:0000259" key="2">
    <source>
        <dbReference type="Pfam" id="PF02894"/>
    </source>
</evidence>
<dbReference type="SUPFAM" id="SSF55347">
    <property type="entry name" value="Glyceraldehyde-3-phosphate dehydrogenase-like, C-terminal domain"/>
    <property type="match status" value="1"/>
</dbReference>
<dbReference type="PANTHER" id="PTHR43249">
    <property type="entry name" value="UDP-N-ACETYL-2-AMINO-2-DEOXY-D-GLUCURONATE OXIDASE"/>
    <property type="match status" value="1"/>
</dbReference>
<dbReference type="Gene3D" id="3.30.360.10">
    <property type="entry name" value="Dihydrodipicolinate Reductase, domain 2"/>
    <property type="match status" value="1"/>
</dbReference>